<dbReference type="PANTHER" id="PTHR44013">
    <property type="entry name" value="ZINC-TYPE ALCOHOL DEHYDROGENASE-LIKE PROTEIN C16A3.02C"/>
    <property type="match status" value="1"/>
</dbReference>
<dbReference type="InterPro" id="IPR052733">
    <property type="entry name" value="Chloroplast_QOR"/>
</dbReference>
<reference evidence="3" key="1">
    <citation type="journal article" date="2019" name="Int. J. Syst. Evol. Microbiol.">
        <title>The Global Catalogue of Microorganisms (GCM) 10K type strain sequencing project: providing services to taxonomists for standard genome sequencing and annotation.</title>
        <authorList>
            <consortium name="The Broad Institute Genomics Platform"/>
            <consortium name="The Broad Institute Genome Sequencing Center for Infectious Disease"/>
            <person name="Wu L."/>
            <person name="Ma J."/>
        </authorList>
    </citation>
    <scope>NUCLEOTIDE SEQUENCE [LARGE SCALE GENOMIC DNA]</scope>
    <source>
        <strain evidence="3">CCM 8479</strain>
    </source>
</reference>
<dbReference type="InterPro" id="IPR020843">
    <property type="entry name" value="ER"/>
</dbReference>
<keyword evidence="3" id="KW-1185">Reference proteome</keyword>
<dbReference type="Gene3D" id="3.40.50.720">
    <property type="entry name" value="NAD(P)-binding Rossmann-like Domain"/>
    <property type="match status" value="1"/>
</dbReference>
<dbReference type="Pfam" id="PF08240">
    <property type="entry name" value="ADH_N"/>
    <property type="match status" value="1"/>
</dbReference>
<evidence type="ECO:0000313" key="2">
    <source>
        <dbReference type="EMBL" id="MFC5223582.1"/>
    </source>
</evidence>
<dbReference type="Gene3D" id="3.90.180.10">
    <property type="entry name" value="Medium-chain alcohol dehydrogenases, catalytic domain"/>
    <property type="match status" value="1"/>
</dbReference>
<evidence type="ECO:0000313" key="3">
    <source>
        <dbReference type="Proteomes" id="UP001596156"/>
    </source>
</evidence>
<name>A0ABW0D198_STRFI</name>
<dbReference type="SMART" id="SM00829">
    <property type="entry name" value="PKS_ER"/>
    <property type="match status" value="1"/>
</dbReference>
<protein>
    <submittedName>
        <fullName evidence="2">Zinc-binding dehydrogenase</fullName>
    </submittedName>
</protein>
<dbReference type="Proteomes" id="UP001596156">
    <property type="component" value="Unassembled WGS sequence"/>
</dbReference>
<dbReference type="SUPFAM" id="SSF51735">
    <property type="entry name" value="NAD(P)-binding Rossmann-fold domains"/>
    <property type="match status" value="1"/>
</dbReference>
<dbReference type="InterPro" id="IPR011032">
    <property type="entry name" value="GroES-like_sf"/>
</dbReference>
<dbReference type="SUPFAM" id="SSF50129">
    <property type="entry name" value="GroES-like"/>
    <property type="match status" value="1"/>
</dbReference>
<accession>A0ABW0D198</accession>
<dbReference type="EMBL" id="JBHSKL010000003">
    <property type="protein sequence ID" value="MFC5223582.1"/>
    <property type="molecule type" value="Genomic_DNA"/>
</dbReference>
<dbReference type="InterPro" id="IPR036291">
    <property type="entry name" value="NAD(P)-bd_dom_sf"/>
</dbReference>
<dbReference type="PANTHER" id="PTHR44013:SF1">
    <property type="entry name" value="ZINC-TYPE ALCOHOL DEHYDROGENASE-LIKE PROTEIN C16A3.02C"/>
    <property type="match status" value="1"/>
</dbReference>
<proteinExistence type="predicted"/>
<dbReference type="RefSeq" id="WP_309061803.1">
    <property type="nucleotide sequence ID" value="NZ_BAAASS010000003.1"/>
</dbReference>
<dbReference type="Pfam" id="PF13602">
    <property type="entry name" value="ADH_zinc_N_2"/>
    <property type="match status" value="1"/>
</dbReference>
<feature type="domain" description="Enoyl reductase (ER)" evidence="1">
    <location>
        <begin position="10"/>
        <end position="308"/>
    </location>
</feature>
<organism evidence="2 3">
    <name type="scientific">Streptomyces fimbriatus</name>
    <dbReference type="NCBI Taxonomy" id="68197"/>
    <lineage>
        <taxon>Bacteria</taxon>
        <taxon>Bacillati</taxon>
        <taxon>Actinomycetota</taxon>
        <taxon>Actinomycetes</taxon>
        <taxon>Kitasatosporales</taxon>
        <taxon>Streptomycetaceae</taxon>
        <taxon>Streptomyces</taxon>
    </lineage>
</organism>
<dbReference type="InterPro" id="IPR013154">
    <property type="entry name" value="ADH-like_N"/>
</dbReference>
<comment type="caution">
    <text evidence="2">The sequence shown here is derived from an EMBL/GenBank/DDBJ whole genome shotgun (WGS) entry which is preliminary data.</text>
</comment>
<sequence length="310" mass="31229">MRALAATAYGPLEDLEFIDLPKPVPGPEHVLVRTEATALNAVDKALITGTMRHVLPVRHPFVPGVDVSGVIEAVGADVTRFTVGEAIVAWNGVPSGALAEYVLVKATAAAAVRPAGLTAAQGAALPTAALTAAALLDISGTSPGDTVLVVGAGGGVGSYLVQLAGQAGLVVLATGRTGDQEFLDGLGALHTIDYQHVDITEEALRLVPGGVDVVFDLANTGPALALTAGAARGGGRLVSPLGGPASFERGVTAVYGGTTTPDGRLAALAAQAATGELRIAIGAEYAFAEARRALVDFAHKHIRGKVTITF</sequence>
<evidence type="ECO:0000259" key="1">
    <source>
        <dbReference type="SMART" id="SM00829"/>
    </source>
</evidence>
<gene>
    <name evidence="2" type="ORF">ACFPN6_02985</name>
</gene>